<dbReference type="Proteomes" id="UP000203515">
    <property type="component" value="Segment"/>
</dbReference>
<dbReference type="Pfam" id="PF01443">
    <property type="entry name" value="Viral_helicase1"/>
    <property type="match status" value="1"/>
</dbReference>
<evidence type="ECO:0000259" key="1">
    <source>
        <dbReference type="PROSITE" id="PS51657"/>
    </source>
</evidence>
<sequence length="230" mass="25477">MDILLEKLNSVGFVRIASRLRAPLVVHCVPGAGKSTLIRELLIEHTCFKAYTGGSPGVPELSGRFVRPISEFTEGEENVLIDEYTLCPSIPAGTLAVFGDPCQPGIDHKLTAHFICKDSKRFGSQTSEFLCKLGFEISAKGQDEVVVQELFDSEPRGVIVFLHKEVECLLRAHSAEGFSCQQVQGKTFDEVCFISAEPFEAARAKEHYICLTRHRKRLQILCPNATYTTS</sequence>
<gene>
    <name evidence="2" type="primary">TGB1</name>
</gene>
<dbReference type="EMBL" id="DQ098905">
    <property type="protein sequence ID" value="AAZ15107.1"/>
    <property type="molecule type" value="Genomic_RNA"/>
</dbReference>
<feature type="domain" description="(+)RNA virus helicase C-terminal" evidence="1">
    <location>
        <begin position="1"/>
        <end position="230"/>
    </location>
</feature>
<evidence type="ECO:0000313" key="3">
    <source>
        <dbReference type="Proteomes" id="UP000203515"/>
    </source>
</evidence>
<dbReference type="OrthoDB" id="16070at10239"/>
<keyword evidence="3" id="KW-1185">Reference proteome</keyword>
<dbReference type="RefSeq" id="YP_002308448.1">
    <property type="nucleotide sequence ID" value="NC_011540.1"/>
</dbReference>
<organism evidence="2 3">
    <name type="scientific">Hippeastrum latent virus</name>
    <dbReference type="NCBI Taxonomy" id="335963"/>
    <lineage>
        <taxon>Viruses</taxon>
        <taxon>Riboviria</taxon>
        <taxon>Orthornavirae</taxon>
        <taxon>Kitrinoviricota</taxon>
        <taxon>Alsuviricetes</taxon>
        <taxon>Tymovirales</taxon>
        <taxon>Betaflexiviridae</taxon>
        <taxon>Quinvirinae</taxon>
        <taxon>Carlavirus</taxon>
        <taxon>Carlavirus latenshippeastri</taxon>
    </lineage>
</organism>
<dbReference type="InterPro" id="IPR027351">
    <property type="entry name" value="(+)RNA_virus_helicase_core_dom"/>
</dbReference>
<accession>Q4F977</accession>
<dbReference type="PROSITE" id="PS51657">
    <property type="entry name" value="PSRV_HELICASE"/>
    <property type="match status" value="1"/>
</dbReference>
<dbReference type="GeneID" id="7040097"/>
<dbReference type="InterPro" id="IPR027417">
    <property type="entry name" value="P-loop_NTPase"/>
</dbReference>
<dbReference type="Gene3D" id="3.40.50.300">
    <property type="entry name" value="P-loop containing nucleotide triphosphate hydrolases"/>
    <property type="match status" value="1"/>
</dbReference>
<reference evidence="2 3" key="1">
    <citation type="submission" date="2005-06" db="EMBL/GenBank/DDBJ databases">
        <title>Sequencing and molecular analysis of the viral genome of Hippeastrum latent virus isolated from Hippeastrum hybridun Hort.</title>
        <authorList>
            <person name="Wang H.-L."/>
            <person name="Tai C.-M."/>
        </authorList>
    </citation>
    <scope>NUCLEOTIDE SEQUENCE [LARGE SCALE GENOMIC DNA]</scope>
</reference>
<dbReference type="GO" id="GO:0005524">
    <property type="term" value="F:ATP binding"/>
    <property type="evidence" value="ECO:0007669"/>
    <property type="project" value="InterPro"/>
</dbReference>
<name>Q4F977_9VIRU</name>
<evidence type="ECO:0000313" key="2">
    <source>
        <dbReference type="EMBL" id="AAZ15107.1"/>
    </source>
</evidence>
<proteinExistence type="predicted"/>
<dbReference type="KEGG" id="vg:7040097"/>
<protein>
    <submittedName>
        <fullName evidence="2">Triple gene block 1 protein</fullName>
    </submittedName>
</protein>